<dbReference type="SUPFAM" id="SSF54593">
    <property type="entry name" value="Glyoxalase/Bleomycin resistance protein/Dihydroxybiphenyl dioxygenase"/>
    <property type="match status" value="1"/>
</dbReference>
<evidence type="ECO:0000313" key="2">
    <source>
        <dbReference type="Proteomes" id="UP000193642"/>
    </source>
</evidence>
<dbReference type="Gene3D" id="3.10.180.10">
    <property type="entry name" value="2,3-Dihydroxybiphenyl 1,2-Dioxygenase, domain 1"/>
    <property type="match status" value="1"/>
</dbReference>
<dbReference type="EMBL" id="MCGO01000008">
    <property type="protein sequence ID" value="ORY49794.1"/>
    <property type="molecule type" value="Genomic_DNA"/>
</dbReference>
<protein>
    <recommendedName>
        <fullName evidence="3">VOC domain-containing protein</fullName>
    </recommendedName>
</protein>
<dbReference type="Proteomes" id="UP000193642">
    <property type="component" value="Unassembled WGS sequence"/>
</dbReference>
<evidence type="ECO:0000313" key="1">
    <source>
        <dbReference type="EMBL" id="ORY49794.1"/>
    </source>
</evidence>
<comment type="caution">
    <text evidence="1">The sequence shown here is derived from an EMBL/GenBank/DDBJ whole genome shotgun (WGS) entry which is preliminary data.</text>
</comment>
<dbReference type="AlphaFoldDB" id="A0A1Y2CSF6"/>
<name>A0A1Y2CSF6_9FUNG</name>
<dbReference type="OrthoDB" id="10504170at2759"/>
<proteinExistence type="predicted"/>
<organism evidence="1 2">
    <name type="scientific">Rhizoclosmatium globosum</name>
    <dbReference type="NCBI Taxonomy" id="329046"/>
    <lineage>
        <taxon>Eukaryota</taxon>
        <taxon>Fungi</taxon>
        <taxon>Fungi incertae sedis</taxon>
        <taxon>Chytridiomycota</taxon>
        <taxon>Chytridiomycota incertae sedis</taxon>
        <taxon>Chytridiomycetes</taxon>
        <taxon>Chytridiales</taxon>
        <taxon>Chytriomycetaceae</taxon>
        <taxon>Rhizoclosmatium</taxon>
    </lineage>
</organism>
<sequence length="134" mass="15286">MSLRVHHIEINSRSLADAFHSILAFSRTTWDSNLRSRMLQLQPLKENLERLIFVYARPGTDAAPFDRYAPGLNHLAFTLPTREAVDAVRMDLITGELKRLGGVELDENKYPYAGGPDYYAFTFLVVWTDSNLNL</sequence>
<accession>A0A1Y2CSF6</accession>
<dbReference type="InterPro" id="IPR029068">
    <property type="entry name" value="Glyas_Bleomycin-R_OHBP_Dase"/>
</dbReference>
<evidence type="ECO:0008006" key="3">
    <source>
        <dbReference type="Google" id="ProtNLM"/>
    </source>
</evidence>
<reference evidence="1 2" key="1">
    <citation type="submission" date="2016-07" db="EMBL/GenBank/DDBJ databases">
        <title>Pervasive Adenine N6-methylation of Active Genes in Fungi.</title>
        <authorList>
            <consortium name="DOE Joint Genome Institute"/>
            <person name="Mondo S.J."/>
            <person name="Dannebaum R.O."/>
            <person name="Kuo R.C."/>
            <person name="Labutti K."/>
            <person name="Haridas S."/>
            <person name="Kuo A."/>
            <person name="Salamov A."/>
            <person name="Ahrendt S.R."/>
            <person name="Lipzen A."/>
            <person name="Sullivan W."/>
            <person name="Andreopoulos W.B."/>
            <person name="Clum A."/>
            <person name="Lindquist E."/>
            <person name="Daum C."/>
            <person name="Ramamoorthy G.K."/>
            <person name="Gryganskyi A."/>
            <person name="Culley D."/>
            <person name="Magnuson J.K."/>
            <person name="James T.Y."/>
            <person name="O'Malley M.A."/>
            <person name="Stajich J.E."/>
            <person name="Spatafora J.W."/>
            <person name="Visel A."/>
            <person name="Grigoriev I.V."/>
        </authorList>
    </citation>
    <scope>NUCLEOTIDE SEQUENCE [LARGE SCALE GENOMIC DNA]</scope>
    <source>
        <strain evidence="1 2">JEL800</strain>
    </source>
</reference>
<gene>
    <name evidence="1" type="ORF">BCR33DRAFT_552592</name>
</gene>
<keyword evidence="2" id="KW-1185">Reference proteome</keyword>